<dbReference type="InterPro" id="IPR046897">
    <property type="entry name" value="ABC-3C_MC6"/>
</dbReference>
<evidence type="ECO:0000313" key="1">
    <source>
        <dbReference type="EMBL" id="GGL27138.1"/>
    </source>
</evidence>
<name>A0A917VX92_9NOCA</name>
<organism evidence="1 2">
    <name type="scientific">Nocardia jinanensis</name>
    <dbReference type="NCBI Taxonomy" id="382504"/>
    <lineage>
        <taxon>Bacteria</taxon>
        <taxon>Bacillati</taxon>
        <taxon>Actinomycetota</taxon>
        <taxon>Actinomycetes</taxon>
        <taxon>Mycobacteriales</taxon>
        <taxon>Nocardiaceae</taxon>
        <taxon>Nocardia</taxon>
    </lineage>
</organism>
<dbReference type="Proteomes" id="UP000638263">
    <property type="component" value="Unassembled WGS sequence"/>
</dbReference>
<evidence type="ECO:0000313" key="2">
    <source>
        <dbReference type="Proteomes" id="UP000638263"/>
    </source>
</evidence>
<reference evidence="1" key="1">
    <citation type="journal article" date="2014" name="Int. J. Syst. Evol. Microbiol.">
        <title>Complete genome sequence of Corynebacterium casei LMG S-19264T (=DSM 44701T), isolated from a smear-ripened cheese.</title>
        <authorList>
            <consortium name="US DOE Joint Genome Institute (JGI-PGF)"/>
            <person name="Walter F."/>
            <person name="Albersmeier A."/>
            <person name="Kalinowski J."/>
            <person name="Ruckert C."/>
        </authorList>
    </citation>
    <scope>NUCLEOTIDE SEQUENCE</scope>
    <source>
        <strain evidence="1">CGMCC 4.3508</strain>
    </source>
</reference>
<dbReference type="AlphaFoldDB" id="A0A917VX92"/>
<dbReference type="RefSeq" id="WP_082681541.1">
    <property type="nucleotide sequence ID" value="NZ_BMMH01000010.1"/>
</dbReference>
<dbReference type="Pfam" id="PF20293">
    <property type="entry name" value="MC6"/>
    <property type="match status" value="1"/>
</dbReference>
<sequence>MITPTKGISPQRALLSIGAQVVQAVEAPVTVSQAWSRLLEWRTAHEHRDSIPFWWFALSLDVLYALGLATLDDDLLVIRRGNAAAITGR</sequence>
<keyword evidence="2" id="KW-1185">Reference proteome</keyword>
<dbReference type="EMBL" id="BMMH01000010">
    <property type="protein sequence ID" value="GGL27138.1"/>
    <property type="molecule type" value="Genomic_DNA"/>
</dbReference>
<protein>
    <submittedName>
        <fullName evidence="1">Uncharacterized protein</fullName>
    </submittedName>
</protein>
<accession>A0A917VX92</accession>
<comment type="caution">
    <text evidence="1">The sequence shown here is derived from an EMBL/GenBank/DDBJ whole genome shotgun (WGS) entry which is preliminary data.</text>
</comment>
<gene>
    <name evidence="1" type="ORF">GCM10011588_47360</name>
</gene>
<proteinExistence type="predicted"/>
<reference evidence="1" key="2">
    <citation type="submission" date="2020-09" db="EMBL/GenBank/DDBJ databases">
        <authorList>
            <person name="Sun Q."/>
            <person name="Zhou Y."/>
        </authorList>
    </citation>
    <scope>NUCLEOTIDE SEQUENCE</scope>
    <source>
        <strain evidence="1">CGMCC 4.3508</strain>
    </source>
</reference>